<reference evidence="3 4" key="1">
    <citation type="submission" date="2019-05" db="EMBL/GenBank/DDBJ databases">
        <title>Emergence of the Ug99 lineage of the wheat stem rust pathogen through somatic hybridization.</title>
        <authorList>
            <person name="Li F."/>
            <person name="Upadhyaya N.M."/>
            <person name="Sperschneider J."/>
            <person name="Matny O."/>
            <person name="Nguyen-Phuc H."/>
            <person name="Mago R."/>
            <person name="Raley C."/>
            <person name="Miller M.E."/>
            <person name="Silverstein K.A.T."/>
            <person name="Henningsen E."/>
            <person name="Hirsch C.D."/>
            <person name="Visser B."/>
            <person name="Pretorius Z.A."/>
            <person name="Steffenson B.J."/>
            <person name="Schwessinger B."/>
            <person name="Dodds P.N."/>
            <person name="Figueroa M."/>
        </authorList>
    </citation>
    <scope>NUCLEOTIDE SEQUENCE [LARGE SCALE GENOMIC DNA]</scope>
    <source>
        <strain evidence="2">21-0</strain>
        <strain evidence="1 4">Ug99</strain>
    </source>
</reference>
<sequence length="113" mass="12651">MSRKFGRIAQIFRNSCRRSCRRVLSMDAKTIWALGLGGKHLKQSAAPMFDPDSIGNSTQDTNENEIRNKCKTLGLRNLLRNPSESISQVLRKAFGIPFARDARLSQSFSHGIA</sequence>
<protein>
    <submittedName>
        <fullName evidence="1">Uncharacterized protein</fullName>
    </submittedName>
</protein>
<keyword evidence="3" id="KW-1185">Reference proteome</keyword>
<evidence type="ECO:0000313" key="3">
    <source>
        <dbReference type="Proteomes" id="UP000324748"/>
    </source>
</evidence>
<dbReference type="AlphaFoldDB" id="A0A5B0MDZ3"/>
<name>A0A5B0MDZ3_PUCGR</name>
<evidence type="ECO:0000313" key="4">
    <source>
        <dbReference type="Proteomes" id="UP000325313"/>
    </source>
</evidence>
<dbReference type="Proteomes" id="UP000324748">
    <property type="component" value="Unassembled WGS sequence"/>
</dbReference>
<dbReference type="EMBL" id="VDEP01000473">
    <property type="protein sequence ID" value="KAA1074288.1"/>
    <property type="molecule type" value="Genomic_DNA"/>
</dbReference>
<evidence type="ECO:0000313" key="2">
    <source>
        <dbReference type="EMBL" id="KAA1090496.1"/>
    </source>
</evidence>
<dbReference type="EMBL" id="VSWC01000092">
    <property type="protein sequence ID" value="KAA1090496.1"/>
    <property type="molecule type" value="Genomic_DNA"/>
</dbReference>
<gene>
    <name evidence="2" type="ORF">PGT21_003315</name>
    <name evidence="1" type="ORF">PGTUg99_033087</name>
</gene>
<accession>A0A5B0MDZ3</accession>
<organism evidence="1 4">
    <name type="scientific">Puccinia graminis f. sp. tritici</name>
    <dbReference type="NCBI Taxonomy" id="56615"/>
    <lineage>
        <taxon>Eukaryota</taxon>
        <taxon>Fungi</taxon>
        <taxon>Dikarya</taxon>
        <taxon>Basidiomycota</taxon>
        <taxon>Pucciniomycotina</taxon>
        <taxon>Pucciniomycetes</taxon>
        <taxon>Pucciniales</taxon>
        <taxon>Pucciniaceae</taxon>
        <taxon>Puccinia</taxon>
    </lineage>
</organism>
<proteinExistence type="predicted"/>
<dbReference type="Proteomes" id="UP000325313">
    <property type="component" value="Unassembled WGS sequence"/>
</dbReference>
<evidence type="ECO:0000313" key="1">
    <source>
        <dbReference type="EMBL" id="KAA1074288.1"/>
    </source>
</evidence>
<comment type="caution">
    <text evidence="1">The sequence shown here is derived from an EMBL/GenBank/DDBJ whole genome shotgun (WGS) entry which is preliminary data.</text>
</comment>